<dbReference type="SUPFAM" id="SSF161098">
    <property type="entry name" value="MetI-like"/>
    <property type="match status" value="1"/>
</dbReference>
<keyword evidence="4" id="KW-1003">Cell membrane</keyword>
<evidence type="ECO:0000256" key="6">
    <source>
        <dbReference type="ARBA" id="ARBA00022989"/>
    </source>
</evidence>
<feature type="transmembrane region" description="Helical" evidence="8">
    <location>
        <begin position="113"/>
        <end position="129"/>
    </location>
</feature>
<comment type="caution">
    <text evidence="10">The sequence shown here is derived from an EMBL/GenBank/DDBJ whole genome shotgun (WGS) entry which is preliminary data.</text>
</comment>
<evidence type="ECO:0000256" key="3">
    <source>
        <dbReference type="ARBA" id="ARBA00022448"/>
    </source>
</evidence>
<evidence type="ECO:0000256" key="4">
    <source>
        <dbReference type="ARBA" id="ARBA00022475"/>
    </source>
</evidence>
<dbReference type="Proteomes" id="UP000319824">
    <property type="component" value="Unassembled WGS sequence"/>
</dbReference>
<sequence>MDMSAAPTAGRLFRPALRLRAATPAGRYGPTLTLVLLMPLMVLFSIGFLYPIACLVIMSFGDAAPDLEQYRRIFATPLYLGVLSRTISTAAIVTLLALMFGYPVALAMSKARGRLALVIAAAVLVPLWTSVLVRSYAWIVLLQRSGLVNAFLVESGFIAAPLKLLYTDGAVILAMTHVLMPFMILPIANALRSISPDYALAARSLGAGALATFLRVVLPLSLPGVFAGCVMCFILAIGFYITPALVGGPEAMTMATLIAQQTTVVLDWPFAAALSSVLLLVTLLFVLVFRRALSISKGINSVA</sequence>
<dbReference type="GO" id="GO:0055085">
    <property type="term" value="P:transmembrane transport"/>
    <property type="evidence" value="ECO:0007669"/>
    <property type="project" value="InterPro"/>
</dbReference>
<dbReference type="Gene3D" id="1.10.3720.10">
    <property type="entry name" value="MetI-like"/>
    <property type="match status" value="1"/>
</dbReference>
<dbReference type="PROSITE" id="PS50928">
    <property type="entry name" value="ABC_TM1"/>
    <property type="match status" value="1"/>
</dbReference>
<feature type="transmembrane region" description="Helical" evidence="8">
    <location>
        <begin position="34"/>
        <end position="58"/>
    </location>
</feature>
<dbReference type="PANTHER" id="PTHR42929">
    <property type="entry name" value="INNER MEMBRANE ABC TRANSPORTER PERMEASE PROTEIN YDCU-RELATED-RELATED"/>
    <property type="match status" value="1"/>
</dbReference>
<evidence type="ECO:0000256" key="5">
    <source>
        <dbReference type="ARBA" id="ARBA00022692"/>
    </source>
</evidence>
<dbReference type="EMBL" id="VISO01000002">
    <property type="protein sequence ID" value="TVZ74082.1"/>
    <property type="molecule type" value="Genomic_DNA"/>
</dbReference>
<dbReference type="CDD" id="cd06261">
    <property type="entry name" value="TM_PBP2"/>
    <property type="match status" value="1"/>
</dbReference>
<protein>
    <submittedName>
        <fullName evidence="10">Mannopine transport system permease protein</fullName>
    </submittedName>
</protein>
<evidence type="ECO:0000256" key="2">
    <source>
        <dbReference type="ARBA" id="ARBA00007069"/>
    </source>
</evidence>
<dbReference type="Pfam" id="PF00528">
    <property type="entry name" value="BPD_transp_1"/>
    <property type="match status" value="1"/>
</dbReference>
<organism evidence="10 11">
    <name type="scientific">Rhizobium mongolense USDA 1844</name>
    <dbReference type="NCBI Taxonomy" id="1079460"/>
    <lineage>
        <taxon>Bacteria</taxon>
        <taxon>Pseudomonadati</taxon>
        <taxon>Pseudomonadota</taxon>
        <taxon>Alphaproteobacteria</taxon>
        <taxon>Hyphomicrobiales</taxon>
        <taxon>Rhizobiaceae</taxon>
        <taxon>Rhizobium/Agrobacterium group</taxon>
        <taxon>Rhizobium</taxon>
    </lineage>
</organism>
<feature type="transmembrane region" description="Helical" evidence="8">
    <location>
        <begin position="225"/>
        <end position="248"/>
    </location>
</feature>
<name>A0A559THJ4_9HYPH</name>
<keyword evidence="7 8" id="KW-0472">Membrane</keyword>
<dbReference type="GO" id="GO:0005886">
    <property type="term" value="C:plasma membrane"/>
    <property type="evidence" value="ECO:0007669"/>
    <property type="project" value="UniProtKB-SubCell"/>
</dbReference>
<keyword evidence="5 8" id="KW-0812">Transmembrane</keyword>
<gene>
    <name evidence="10" type="ORF">BCL32_2393</name>
</gene>
<feature type="transmembrane region" description="Helical" evidence="8">
    <location>
        <begin position="78"/>
        <end position="101"/>
    </location>
</feature>
<dbReference type="InterPro" id="IPR000515">
    <property type="entry name" value="MetI-like"/>
</dbReference>
<keyword evidence="6 8" id="KW-1133">Transmembrane helix</keyword>
<evidence type="ECO:0000256" key="1">
    <source>
        <dbReference type="ARBA" id="ARBA00004651"/>
    </source>
</evidence>
<evidence type="ECO:0000256" key="7">
    <source>
        <dbReference type="ARBA" id="ARBA00023136"/>
    </source>
</evidence>
<comment type="subcellular location">
    <subcellularLocation>
        <location evidence="1 8">Cell membrane</location>
        <topology evidence="1 8">Multi-pass membrane protein</topology>
    </subcellularLocation>
</comment>
<feature type="transmembrane region" description="Helical" evidence="8">
    <location>
        <begin position="268"/>
        <end position="289"/>
    </location>
</feature>
<feature type="transmembrane region" description="Helical" evidence="8">
    <location>
        <begin position="200"/>
        <end position="218"/>
    </location>
</feature>
<evidence type="ECO:0000313" key="11">
    <source>
        <dbReference type="Proteomes" id="UP000319824"/>
    </source>
</evidence>
<reference evidence="10 11" key="1">
    <citation type="submission" date="2019-06" db="EMBL/GenBank/DDBJ databases">
        <title>Pac Bio to generate improved reference genome sequences for organisms with transposon mutant libraries (support for FEBA project).</title>
        <authorList>
            <person name="Blow M."/>
        </authorList>
    </citation>
    <scope>NUCLEOTIDE SEQUENCE [LARGE SCALE GENOMIC DNA]</scope>
    <source>
        <strain evidence="10 11">USDA 1844</strain>
    </source>
</reference>
<dbReference type="AlphaFoldDB" id="A0A559THJ4"/>
<accession>A0A559THJ4</accession>
<evidence type="ECO:0000256" key="8">
    <source>
        <dbReference type="RuleBase" id="RU363032"/>
    </source>
</evidence>
<evidence type="ECO:0000259" key="9">
    <source>
        <dbReference type="PROSITE" id="PS50928"/>
    </source>
</evidence>
<dbReference type="PANTHER" id="PTHR42929:SF5">
    <property type="entry name" value="ABC TRANSPORTER PERMEASE PROTEIN"/>
    <property type="match status" value="1"/>
</dbReference>
<comment type="similarity">
    <text evidence="2">Belongs to the binding-protein-dependent transport system permease family. CysTW subfamily.</text>
</comment>
<keyword evidence="3 8" id="KW-0813">Transport</keyword>
<feature type="transmembrane region" description="Helical" evidence="8">
    <location>
        <begin position="165"/>
        <end position="188"/>
    </location>
</feature>
<feature type="domain" description="ABC transmembrane type-1" evidence="9">
    <location>
        <begin position="83"/>
        <end position="289"/>
    </location>
</feature>
<dbReference type="InterPro" id="IPR035906">
    <property type="entry name" value="MetI-like_sf"/>
</dbReference>
<evidence type="ECO:0000313" key="10">
    <source>
        <dbReference type="EMBL" id="TVZ74082.1"/>
    </source>
</evidence>
<proteinExistence type="inferred from homology"/>